<gene>
    <name evidence="7" type="ORF">K457DRAFT_128849</name>
</gene>
<feature type="transmembrane region" description="Helical" evidence="5">
    <location>
        <begin position="383"/>
        <end position="401"/>
    </location>
</feature>
<feature type="transmembrane region" description="Helical" evidence="5">
    <location>
        <begin position="517"/>
        <end position="537"/>
    </location>
</feature>
<dbReference type="Gene3D" id="1.20.1250.20">
    <property type="entry name" value="MFS general substrate transporter like domains"/>
    <property type="match status" value="2"/>
</dbReference>
<dbReference type="Proteomes" id="UP000078512">
    <property type="component" value="Unassembled WGS sequence"/>
</dbReference>
<accession>A0A197JKA0</accession>
<dbReference type="PROSITE" id="PS50850">
    <property type="entry name" value="MFS"/>
    <property type="match status" value="1"/>
</dbReference>
<keyword evidence="4 5" id="KW-0472">Membrane</keyword>
<evidence type="ECO:0000313" key="7">
    <source>
        <dbReference type="EMBL" id="OAQ25642.1"/>
    </source>
</evidence>
<dbReference type="SUPFAM" id="SSF103473">
    <property type="entry name" value="MFS general substrate transporter"/>
    <property type="match status" value="1"/>
</dbReference>
<keyword evidence="2 5" id="KW-0812">Transmembrane</keyword>
<dbReference type="STRING" id="1314771.A0A197JKA0"/>
<evidence type="ECO:0000256" key="2">
    <source>
        <dbReference type="ARBA" id="ARBA00022692"/>
    </source>
</evidence>
<dbReference type="GO" id="GO:0005886">
    <property type="term" value="C:plasma membrane"/>
    <property type="evidence" value="ECO:0007669"/>
    <property type="project" value="TreeGrafter"/>
</dbReference>
<feature type="domain" description="Major facilitator superfamily (MFS) profile" evidence="6">
    <location>
        <begin position="40"/>
        <end position="541"/>
    </location>
</feature>
<evidence type="ECO:0000256" key="5">
    <source>
        <dbReference type="SAM" id="Phobius"/>
    </source>
</evidence>
<sequence>MDIENKGVYIDGQETDARPPVPVSKIIDSTLLSRKNIKFLYIAIMVQAFLRSFEVNLMYSSLNVISAVFESASIANILPIILEIISAALVPFYTKISDVVGRSQAMTIAAVMYLLGYTVQGTSQGFLQLSLGQIVYGVGSTGLMTLAQVLIADITPLIDRGIMFALWGMPSTANVFIASVLVDPLTIYPGANWRNVYAVIGTTALIGFIILLGPLWHYQRKAERRAASHGRRTETRSIRWLFSEFDAVGALLITMALGLTLLPIILARSYEDNWKSPKILGMFFSGVLSWVLLAVWEIMFSTRPIMPMRIWFNRTSFGALAVGFFLTVINAMNYNYYSLYLVVSRDISYGRASLLERGYQVIYPVCELLTGFAMKRFKICRPFIWIGIFIQTIGLGLQIPARKPSSSDAFIVIAQIIAGGGAGMANNAAIVAVTGSVSKDDVATAIGVIHILSSFGYALGSGLAGGVWTQYLPMRLAKHITGPYDERLAMNDPLKYIPQLDLTTKGQLVEAYADSQMLMLIIAMCLAVPVCITTLFMKHIDLLQDQHDEAVEGEGEEYAIDGVASEKHEVK</sequence>
<dbReference type="AlphaFoldDB" id="A0A197JKA0"/>
<organism evidence="7 8">
    <name type="scientific">Linnemannia elongata AG-77</name>
    <dbReference type="NCBI Taxonomy" id="1314771"/>
    <lineage>
        <taxon>Eukaryota</taxon>
        <taxon>Fungi</taxon>
        <taxon>Fungi incertae sedis</taxon>
        <taxon>Mucoromycota</taxon>
        <taxon>Mortierellomycotina</taxon>
        <taxon>Mortierellomycetes</taxon>
        <taxon>Mortierellales</taxon>
        <taxon>Mortierellaceae</taxon>
        <taxon>Linnemannia</taxon>
    </lineage>
</organism>
<dbReference type="Pfam" id="PF07690">
    <property type="entry name" value="MFS_1"/>
    <property type="match status" value="1"/>
</dbReference>
<feature type="transmembrane region" description="Helical" evidence="5">
    <location>
        <begin position="445"/>
        <end position="468"/>
    </location>
</feature>
<feature type="transmembrane region" description="Helical" evidence="5">
    <location>
        <begin position="317"/>
        <end position="337"/>
    </location>
</feature>
<evidence type="ECO:0000259" key="6">
    <source>
        <dbReference type="PROSITE" id="PS50850"/>
    </source>
</evidence>
<dbReference type="PANTHER" id="PTHR23501">
    <property type="entry name" value="MAJOR FACILITATOR SUPERFAMILY"/>
    <property type="match status" value="1"/>
</dbReference>
<feature type="transmembrane region" description="Helical" evidence="5">
    <location>
        <begin position="105"/>
        <end position="122"/>
    </location>
</feature>
<evidence type="ECO:0000256" key="4">
    <source>
        <dbReference type="ARBA" id="ARBA00023136"/>
    </source>
</evidence>
<name>A0A197JKA0_9FUNG</name>
<evidence type="ECO:0000256" key="3">
    <source>
        <dbReference type="ARBA" id="ARBA00022989"/>
    </source>
</evidence>
<keyword evidence="3 5" id="KW-1133">Transmembrane helix</keyword>
<feature type="transmembrane region" description="Helical" evidence="5">
    <location>
        <begin position="238"/>
        <end position="267"/>
    </location>
</feature>
<feature type="transmembrane region" description="Helical" evidence="5">
    <location>
        <begin position="279"/>
        <end position="296"/>
    </location>
</feature>
<proteinExistence type="predicted"/>
<keyword evidence="8" id="KW-1185">Reference proteome</keyword>
<dbReference type="OrthoDB" id="4078873at2759"/>
<dbReference type="PANTHER" id="PTHR23501:SF87">
    <property type="entry name" value="SIDEROPHORE IRON TRANSPORTER 2"/>
    <property type="match status" value="1"/>
</dbReference>
<feature type="transmembrane region" description="Helical" evidence="5">
    <location>
        <begin position="413"/>
        <end position="433"/>
    </location>
</feature>
<reference evidence="7 8" key="1">
    <citation type="submission" date="2016-05" db="EMBL/GenBank/DDBJ databases">
        <title>Genome sequencing reveals origins of a unique bacterial endosymbiosis in the earliest lineages of terrestrial Fungi.</title>
        <authorList>
            <consortium name="DOE Joint Genome Institute"/>
            <person name="Uehling J."/>
            <person name="Gryganskyi A."/>
            <person name="Hameed K."/>
            <person name="Tschaplinski T."/>
            <person name="Misztal P."/>
            <person name="Wu S."/>
            <person name="Desiro A."/>
            <person name="Vande Pol N."/>
            <person name="Du Z.-Y."/>
            <person name="Zienkiewicz A."/>
            <person name="Zienkiewicz K."/>
            <person name="Morin E."/>
            <person name="Tisserant E."/>
            <person name="Splivallo R."/>
            <person name="Hainaut M."/>
            <person name="Henrissat B."/>
            <person name="Ohm R."/>
            <person name="Kuo A."/>
            <person name="Yan J."/>
            <person name="Lipzen A."/>
            <person name="Nolan M."/>
            <person name="Labutti K."/>
            <person name="Barry K."/>
            <person name="Goldstein A."/>
            <person name="Labbe J."/>
            <person name="Schadt C."/>
            <person name="Tuskan G."/>
            <person name="Grigoriev I."/>
            <person name="Martin F."/>
            <person name="Vilgalys R."/>
            <person name="Bonito G."/>
        </authorList>
    </citation>
    <scope>NUCLEOTIDE SEQUENCE [LARGE SCALE GENOMIC DNA]</scope>
    <source>
        <strain evidence="7 8">AG-77</strain>
    </source>
</reference>
<dbReference type="InterPro" id="IPR011701">
    <property type="entry name" value="MFS"/>
</dbReference>
<feature type="transmembrane region" description="Helical" evidence="5">
    <location>
        <begin position="134"/>
        <end position="152"/>
    </location>
</feature>
<protein>
    <submittedName>
        <fullName evidence="7">MFS general substrate transporter</fullName>
    </submittedName>
</protein>
<evidence type="ECO:0000313" key="8">
    <source>
        <dbReference type="Proteomes" id="UP000078512"/>
    </source>
</evidence>
<feature type="transmembrane region" description="Helical" evidence="5">
    <location>
        <begin position="164"/>
        <end position="182"/>
    </location>
</feature>
<comment type="subcellular location">
    <subcellularLocation>
        <location evidence="1">Membrane</location>
        <topology evidence="1">Multi-pass membrane protein</topology>
    </subcellularLocation>
</comment>
<dbReference type="EMBL" id="KV442076">
    <property type="protein sequence ID" value="OAQ25642.1"/>
    <property type="molecule type" value="Genomic_DNA"/>
</dbReference>
<dbReference type="InterPro" id="IPR036259">
    <property type="entry name" value="MFS_trans_sf"/>
</dbReference>
<dbReference type="GO" id="GO:0022857">
    <property type="term" value="F:transmembrane transporter activity"/>
    <property type="evidence" value="ECO:0007669"/>
    <property type="project" value="InterPro"/>
</dbReference>
<feature type="transmembrane region" description="Helical" evidence="5">
    <location>
        <begin position="194"/>
        <end position="217"/>
    </location>
</feature>
<feature type="transmembrane region" description="Helical" evidence="5">
    <location>
        <begin position="71"/>
        <end position="93"/>
    </location>
</feature>
<dbReference type="InterPro" id="IPR020846">
    <property type="entry name" value="MFS_dom"/>
</dbReference>
<evidence type="ECO:0000256" key="1">
    <source>
        <dbReference type="ARBA" id="ARBA00004141"/>
    </source>
</evidence>